<dbReference type="PROSITE" id="PS50931">
    <property type="entry name" value="HTH_LYSR"/>
    <property type="match status" value="1"/>
</dbReference>
<protein>
    <submittedName>
        <fullName evidence="7">LysR family transcriptional regulator</fullName>
    </submittedName>
</protein>
<dbReference type="PANTHER" id="PTHR30346:SF28">
    <property type="entry name" value="HTH-TYPE TRANSCRIPTIONAL REGULATOR CYNR"/>
    <property type="match status" value="1"/>
</dbReference>
<dbReference type="SUPFAM" id="SSF46785">
    <property type="entry name" value="Winged helix' DNA-binding domain"/>
    <property type="match status" value="1"/>
</dbReference>
<dbReference type="OrthoDB" id="9803735at2"/>
<dbReference type="RefSeq" id="WP_013222971.1">
    <property type="nucleotide sequence ID" value="NC_014318.1"/>
</dbReference>
<keyword evidence="4" id="KW-0804">Transcription</keyword>
<keyword evidence="2" id="KW-0805">Transcription regulation</keyword>
<dbReference type="Gene3D" id="1.10.10.10">
    <property type="entry name" value="Winged helix-like DNA-binding domain superfamily/Winged helix DNA-binding domain"/>
    <property type="match status" value="1"/>
</dbReference>
<dbReference type="Pfam" id="PF03466">
    <property type="entry name" value="LysR_substrate"/>
    <property type="match status" value="1"/>
</dbReference>
<dbReference type="InterPro" id="IPR000847">
    <property type="entry name" value="LysR_HTH_N"/>
</dbReference>
<evidence type="ECO:0000256" key="2">
    <source>
        <dbReference type="ARBA" id="ARBA00023015"/>
    </source>
</evidence>
<dbReference type="GO" id="GO:0003677">
    <property type="term" value="F:DNA binding"/>
    <property type="evidence" value="ECO:0007669"/>
    <property type="project" value="UniProtKB-KW"/>
</dbReference>
<dbReference type="CDD" id="cd08434">
    <property type="entry name" value="PBP2_GltC_like"/>
    <property type="match status" value="1"/>
</dbReference>
<evidence type="ECO:0000259" key="6">
    <source>
        <dbReference type="PROSITE" id="PS50931"/>
    </source>
</evidence>
<feature type="domain" description="HTH lysR-type" evidence="6">
    <location>
        <begin position="13"/>
        <end position="66"/>
    </location>
</feature>
<dbReference type="AlphaFoldDB" id="A0A0H3CXU0"/>
<evidence type="ECO:0000256" key="4">
    <source>
        <dbReference type="ARBA" id="ARBA00023163"/>
    </source>
</evidence>
<dbReference type="GO" id="GO:0032993">
    <property type="term" value="C:protein-DNA complex"/>
    <property type="evidence" value="ECO:0007669"/>
    <property type="project" value="TreeGrafter"/>
</dbReference>
<dbReference type="SUPFAM" id="SSF53850">
    <property type="entry name" value="Periplasmic binding protein-like II"/>
    <property type="match status" value="1"/>
</dbReference>
<keyword evidence="3" id="KW-0238">DNA-binding</keyword>
<evidence type="ECO:0000313" key="8">
    <source>
        <dbReference type="Proteomes" id="UP000000328"/>
    </source>
</evidence>
<dbReference type="InterPro" id="IPR036388">
    <property type="entry name" value="WH-like_DNA-bd_sf"/>
</dbReference>
<dbReference type="eggNOG" id="COG0583">
    <property type="taxonomic scope" value="Bacteria"/>
</dbReference>
<dbReference type="PANTHER" id="PTHR30346">
    <property type="entry name" value="TRANSCRIPTIONAL DUAL REGULATOR HCAR-RELATED"/>
    <property type="match status" value="1"/>
</dbReference>
<organism evidence="7 8">
    <name type="scientific">Amycolatopsis mediterranei (strain U-32)</name>
    <dbReference type="NCBI Taxonomy" id="749927"/>
    <lineage>
        <taxon>Bacteria</taxon>
        <taxon>Bacillati</taxon>
        <taxon>Actinomycetota</taxon>
        <taxon>Actinomycetes</taxon>
        <taxon>Pseudonocardiales</taxon>
        <taxon>Pseudonocardiaceae</taxon>
        <taxon>Amycolatopsis</taxon>
    </lineage>
</organism>
<feature type="compositionally biased region" description="Polar residues" evidence="5">
    <location>
        <begin position="297"/>
        <end position="309"/>
    </location>
</feature>
<feature type="region of interest" description="Disordered" evidence="5">
    <location>
        <begin position="294"/>
        <end position="321"/>
    </location>
</feature>
<dbReference type="InterPro" id="IPR005119">
    <property type="entry name" value="LysR_subst-bd"/>
</dbReference>
<dbReference type="Pfam" id="PF00126">
    <property type="entry name" value="HTH_1"/>
    <property type="match status" value="1"/>
</dbReference>
<dbReference type="Gene3D" id="3.40.190.10">
    <property type="entry name" value="Periplasmic binding protein-like II"/>
    <property type="match status" value="2"/>
</dbReference>
<dbReference type="GO" id="GO:0003700">
    <property type="term" value="F:DNA-binding transcription factor activity"/>
    <property type="evidence" value="ECO:0007669"/>
    <property type="project" value="InterPro"/>
</dbReference>
<accession>A0A0H3CXU0</accession>
<dbReference type="GeneID" id="92868857"/>
<dbReference type="KEGG" id="amd:AMED_1063"/>
<sequence length="321" mass="33580">MTYDSLSAQVAPHLPLLAALRETRNVTRAAELLGVPQPTVSRRLAALADALGAPLTVPDGRGIRLTRAAELLAEAAERGLAALDTGVRLAREEVSPESGHVVLGFLHLLGRSLVPSLLRGHRARYPGVRFTLVQGSRQDMVDRLVGGELDLALLAPLPDVPALACVGLVDQEILLSVPAEHRLAGRASVRVAELADEEFVLLEPGYGVRTLTDELCAAAGFAPRIAFEGQESDTVRGLVAAGLGVALLPRFGLGSPAGVAEVPLSPPPYRTIGLAWRADEPMTPAVTGFREHVLASRQPSEAASSTSVRAANPVAPGTTSS</sequence>
<dbReference type="HOGENOM" id="CLU_039613_6_0_11"/>
<proteinExistence type="inferred from homology"/>
<evidence type="ECO:0000256" key="5">
    <source>
        <dbReference type="SAM" id="MobiDB-lite"/>
    </source>
</evidence>
<dbReference type="InterPro" id="IPR036390">
    <property type="entry name" value="WH_DNA-bd_sf"/>
</dbReference>
<comment type="similarity">
    <text evidence="1">Belongs to the LysR transcriptional regulatory family.</text>
</comment>
<evidence type="ECO:0000256" key="1">
    <source>
        <dbReference type="ARBA" id="ARBA00009437"/>
    </source>
</evidence>
<gene>
    <name evidence="7" type="ordered locus">AMED_1063</name>
</gene>
<evidence type="ECO:0000256" key="3">
    <source>
        <dbReference type="ARBA" id="ARBA00023125"/>
    </source>
</evidence>
<reference evidence="7 8" key="1">
    <citation type="journal article" date="2010" name="Cell Res.">
        <title>Complete genome sequence of the rifamycin SV-producing Amycolatopsis mediterranei U32 revealed its genetic characteristics in phylogeny and metabolism.</title>
        <authorList>
            <person name="Zhao W."/>
            <person name="Zhong Y."/>
            <person name="Yuan H."/>
            <person name="Wang J."/>
            <person name="Zheng H."/>
            <person name="Wang Y."/>
            <person name="Cen X."/>
            <person name="Xu F."/>
            <person name="Bai J."/>
            <person name="Han X."/>
            <person name="Lu G."/>
            <person name="Zhu Y."/>
            <person name="Shao Z."/>
            <person name="Yan H."/>
            <person name="Li C."/>
            <person name="Peng N."/>
            <person name="Zhang Z."/>
            <person name="Zhang Y."/>
            <person name="Lin W."/>
            <person name="Fan Y."/>
            <person name="Qin Z."/>
            <person name="Hu Y."/>
            <person name="Zhu B."/>
            <person name="Wang S."/>
            <person name="Ding X."/>
            <person name="Zhao G.P."/>
        </authorList>
    </citation>
    <scope>NUCLEOTIDE SEQUENCE [LARGE SCALE GENOMIC DNA]</scope>
    <source>
        <strain evidence="8">U-32</strain>
    </source>
</reference>
<dbReference type="EMBL" id="CP002000">
    <property type="protein sequence ID" value="ADJ42880.1"/>
    <property type="molecule type" value="Genomic_DNA"/>
</dbReference>
<dbReference type="Proteomes" id="UP000000328">
    <property type="component" value="Chromosome"/>
</dbReference>
<evidence type="ECO:0000313" key="7">
    <source>
        <dbReference type="EMBL" id="ADJ42880.1"/>
    </source>
</evidence>
<name>A0A0H3CXU0_AMYMU</name>